<dbReference type="AlphaFoldDB" id="A0AAD4MEC5"/>
<organism evidence="2 3">
    <name type="scientific">Ditylenchus destructor</name>
    <dbReference type="NCBI Taxonomy" id="166010"/>
    <lineage>
        <taxon>Eukaryota</taxon>
        <taxon>Metazoa</taxon>
        <taxon>Ecdysozoa</taxon>
        <taxon>Nematoda</taxon>
        <taxon>Chromadorea</taxon>
        <taxon>Rhabditida</taxon>
        <taxon>Tylenchina</taxon>
        <taxon>Tylenchomorpha</taxon>
        <taxon>Sphaerularioidea</taxon>
        <taxon>Anguinidae</taxon>
        <taxon>Anguininae</taxon>
        <taxon>Ditylenchus</taxon>
    </lineage>
</organism>
<keyword evidence="1" id="KW-0472">Membrane</keyword>
<proteinExistence type="predicted"/>
<evidence type="ECO:0000256" key="1">
    <source>
        <dbReference type="SAM" id="Phobius"/>
    </source>
</evidence>
<dbReference type="Proteomes" id="UP001201812">
    <property type="component" value="Unassembled WGS sequence"/>
</dbReference>
<feature type="transmembrane region" description="Helical" evidence="1">
    <location>
        <begin position="21"/>
        <end position="39"/>
    </location>
</feature>
<sequence>MMSPSQTTCGIKLDYTQKSRCWSSIFVIIASYTITILWAQCPNGGLPNAPCDDTPCLNGTCVGGLICCPPVTTPTLPNVTNVTNPCLRRRLLARQRLQTFLARRRSFLSRQRALFAGLIAQ</sequence>
<evidence type="ECO:0000313" key="2">
    <source>
        <dbReference type="EMBL" id="KAI1691528.1"/>
    </source>
</evidence>
<gene>
    <name evidence="2" type="ORF">DdX_21822</name>
</gene>
<dbReference type="EMBL" id="JAKKPZ010000912">
    <property type="protein sequence ID" value="KAI1691528.1"/>
    <property type="molecule type" value="Genomic_DNA"/>
</dbReference>
<reference evidence="2" key="1">
    <citation type="submission" date="2022-01" db="EMBL/GenBank/DDBJ databases">
        <title>Genome Sequence Resource for Two Populations of Ditylenchus destructor, the Migratory Endoparasitic Phytonematode.</title>
        <authorList>
            <person name="Zhang H."/>
            <person name="Lin R."/>
            <person name="Xie B."/>
        </authorList>
    </citation>
    <scope>NUCLEOTIDE SEQUENCE</scope>
    <source>
        <strain evidence="2">BazhouSP</strain>
    </source>
</reference>
<comment type="caution">
    <text evidence="2">The sequence shown here is derived from an EMBL/GenBank/DDBJ whole genome shotgun (WGS) entry which is preliminary data.</text>
</comment>
<keyword evidence="1" id="KW-1133">Transmembrane helix</keyword>
<accession>A0AAD4MEC5</accession>
<keyword evidence="1" id="KW-0812">Transmembrane</keyword>
<evidence type="ECO:0000313" key="3">
    <source>
        <dbReference type="Proteomes" id="UP001201812"/>
    </source>
</evidence>
<keyword evidence="3" id="KW-1185">Reference proteome</keyword>
<name>A0AAD4MEC5_9BILA</name>
<protein>
    <submittedName>
        <fullName evidence="2">Uncharacterized protein</fullName>
    </submittedName>
</protein>